<dbReference type="InParanoid" id="A0A1Y2AW00"/>
<gene>
    <name evidence="5" type="ORF">BCR39DRAFT_589488</name>
</gene>
<name>A0A1Y2AW00_9TREE</name>
<dbReference type="CDD" id="cd12148">
    <property type="entry name" value="fungal_TF_MHR"/>
    <property type="match status" value="1"/>
</dbReference>
<dbReference type="OrthoDB" id="2428527at2759"/>
<dbReference type="GO" id="GO:0003677">
    <property type="term" value="F:DNA binding"/>
    <property type="evidence" value="ECO:0007669"/>
    <property type="project" value="InterPro"/>
</dbReference>
<dbReference type="InterPro" id="IPR001138">
    <property type="entry name" value="Zn2Cys6_DnaBD"/>
</dbReference>
<dbReference type="GO" id="GO:0000981">
    <property type="term" value="F:DNA-binding transcription factor activity, RNA polymerase II-specific"/>
    <property type="evidence" value="ECO:0007669"/>
    <property type="project" value="InterPro"/>
</dbReference>
<feature type="compositionally biased region" description="Basic and acidic residues" evidence="3">
    <location>
        <begin position="481"/>
        <end position="495"/>
    </location>
</feature>
<protein>
    <submittedName>
        <fullName evidence="5">Fungal-specific transcription factor domain-domain-containing protein</fullName>
    </submittedName>
</protein>
<dbReference type="Pfam" id="PF00172">
    <property type="entry name" value="Zn_clus"/>
    <property type="match status" value="1"/>
</dbReference>
<evidence type="ECO:0000256" key="3">
    <source>
        <dbReference type="SAM" id="MobiDB-lite"/>
    </source>
</evidence>
<feature type="region of interest" description="Disordered" evidence="3">
    <location>
        <begin position="726"/>
        <end position="746"/>
    </location>
</feature>
<keyword evidence="2" id="KW-0539">Nucleus</keyword>
<dbReference type="PROSITE" id="PS50048">
    <property type="entry name" value="ZN2_CY6_FUNGAL_2"/>
    <property type="match status" value="1"/>
</dbReference>
<feature type="compositionally biased region" description="Polar residues" evidence="3">
    <location>
        <begin position="219"/>
        <end position="231"/>
    </location>
</feature>
<sequence length="784" mass="86029">MREDGDPSSSESRPRVRTRRARIACYQCKSRRTRCDAASSGACSSCVSNNLRCERPPEGSRKKRGRKPCAQKDASAINLGTSGPSSISNHIWRPSYDASVLDNLSTPSLDPIFAEAGAIPGGTSHIDRSNSMRVQPSIDNLLAPFDVMLNTGMSSESSQGDVPWMLGLQDFQDQLRPLDPVQLQTQVQALSAPVPGQTSGSPFDWAALLGPSEHLRNRGPNSSASDMQPTLPSDLAGFQSQDGEAHEREDERDSLVATAWCTRPHGPSAIRPGYEQSTLRIRLSPSPLIAASPIPDEAVLMGHLVDIFMDQFGCQFPVLNRNRSRDLLQQCSQAHSSFLLYAIAAVSARFSSDPRIALPGLRPYQYGDVFKTRAMPLVGMMMAIPSYETVLAFLFLALSGLGGGSSTETWMLIGLAVRMCQDMGLHLQPNGYSHKFDSVLRAERLTFWSVVITDYALCLMEGRTTSIPAHTITQDLPSEDDCSHTSETKTSSEELPRHPFPFVAQTMLTVGPLIDSLNSGGDDNLGFDGRREQALSDVCSRVAADYDELHIDVTWNAANLQLHYKAGRGPIYLFLHIFSHAIQCLRQNVGLQEEFVDFAMSGKGAQEVSAGLRSNRWLHSPRFIGDMLVLANLIDLKIYLAMPLISQCFFLAGKGFALDKRFRHRLSSENSSSISPRESGEKYKSEVFKILTNHNIGYFRQALASMAKYWTGVSGMRDALQRCLDNEDEGEDEDAGHLASARGAQSRHTIAETSATISLEWLTASDLPVDVFTHQASGTSLSFP</sequence>
<feature type="region of interest" description="Disordered" evidence="3">
    <location>
        <begin position="472"/>
        <end position="495"/>
    </location>
</feature>
<feature type="compositionally biased region" description="Basic and acidic residues" evidence="3">
    <location>
        <begin position="243"/>
        <end position="252"/>
    </location>
</feature>
<dbReference type="Pfam" id="PF04082">
    <property type="entry name" value="Fungal_trans"/>
    <property type="match status" value="1"/>
</dbReference>
<feature type="domain" description="Zn(2)-C6 fungal-type" evidence="4">
    <location>
        <begin position="24"/>
        <end position="53"/>
    </location>
</feature>
<feature type="region of interest" description="Disordered" evidence="3">
    <location>
        <begin position="54"/>
        <end position="81"/>
    </location>
</feature>
<dbReference type="PANTHER" id="PTHR47783">
    <property type="entry name" value="ZN(II)2CYS6 TRANSCRIPTION FACTOR (EUROFUNG)-RELATED"/>
    <property type="match status" value="1"/>
</dbReference>
<dbReference type="InterPro" id="IPR007219">
    <property type="entry name" value="XnlR_reg_dom"/>
</dbReference>
<dbReference type="STRING" id="71784.A0A1Y2AW00"/>
<evidence type="ECO:0000256" key="1">
    <source>
        <dbReference type="ARBA" id="ARBA00022723"/>
    </source>
</evidence>
<accession>A0A1Y2AW00</accession>
<evidence type="ECO:0000313" key="5">
    <source>
        <dbReference type="EMBL" id="ORY26761.1"/>
    </source>
</evidence>
<reference evidence="5 6" key="1">
    <citation type="submission" date="2016-07" db="EMBL/GenBank/DDBJ databases">
        <title>Pervasive Adenine N6-methylation of Active Genes in Fungi.</title>
        <authorList>
            <consortium name="DOE Joint Genome Institute"/>
            <person name="Mondo S.J."/>
            <person name="Dannebaum R.O."/>
            <person name="Kuo R.C."/>
            <person name="Labutti K."/>
            <person name="Haridas S."/>
            <person name="Kuo A."/>
            <person name="Salamov A."/>
            <person name="Ahrendt S.R."/>
            <person name="Lipzen A."/>
            <person name="Sullivan W."/>
            <person name="Andreopoulos W.B."/>
            <person name="Clum A."/>
            <person name="Lindquist E."/>
            <person name="Daum C."/>
            <person name="Ramamoorthy G.K."/>
            <person name="Gryganskyi A."/>
            <person name="Culley D."/>
            <person name="Magnuson J.K."/>
            <person name="James T.Y."/>
            <person name="O'Malley M.A."/>
            <person name="Stajich J.E."/>
            <person name="Spatafora J.W."/>
            <person name="Visel A."/>
            <person name="Grigoriev I.V."/>
        </authorList>
    </citation>
    <scope>NUCLEOTIDE SEQUENCE [LARGE SCALE GENOMIC DNA]</scope>
    <source>
        <strain evidence="5 6">68-887.2</strain>
    </source>
</reference>
<dbReference type="EMBL" id="MCFC01000044">
    <property type="protein sequence ID" value="ORY26761.1"/>
    <property type="molecule type" value="Genomic_DNA"/>
</dbReference>
<dbReference type="SUPFAM" id="SSF57701">
    <property type="entry name" value="Zn2/Cys6 DNA-binding domain"/>
    <property type="match status" value="1"/>
</dbReference>
<dbReference type="GO" id="GO:0006351">
    <property type="term" value="P:DNA-templated transcription"/>
    <property type="evidence" value="ECO:0007669"/>
    <property type="project" value="InterPro"/>
</dbReference>
<evidence type="ECO:0000259" key="4">
    <source>
        <dbReference type="PROSITE" id="PS50048"/>
    </source>
</evidence>
<organism evidence="5 6">
    <name type="scientific">Naematelia encephala</name>
    <dbReference type="NCBI Taxonomy" id="71784"/>
    <lineage>
        <taxon>Eukaryota</taxon>
        <taxon>Fungi</taxon>
        <taxon>Dikarya</taxon>
        <taxon>Basidiomycota</taxon>
        <taxon>Agaricomycotina</taxon>
        <taxon>Tremellomycetes</taxon>
        <taxon>Tremellales</taxon>
        <taxon>Naemateliaceae</taxon>
        <taxon>Naematelia</taxon>
    </lineage>
</organism>
<evidence type="ECO:0000313" key="6">
    <source>
        <dbReference type="Proteomes" id="UP000193986"/>
    </source>
</evidence>
<comment type="caution">
    <text evidence="5">The sequence shown here is derived from an EMBL/GenBank/DDBJ whole genome shotgun (WGS) entry which is preliminary data.</text>
</comment>
<dbReference type="SMART" id="SM00906">
    <property type="entry name" value="Fungal_trans"/>
    <property type="match status" value="1"/>
</dbReference>
<feature type="region of interest" description="Disordered" evidence="3">
    <location>
        <begin position="212"/>
        <end position="252"/>
    </location>
</feature>
<keyword evidence="6" id="KW-1185">Reference proteome</keyword>
<proteinExistence type="predicted"/>
<dbReference type="SMART" id="SM00066">
    <property type="entry name" value="GAL4"/>
    <property type="match status" value="1"/>
</dbReference>
<dbReference type="Proteomes" id="UP000193986">
    <property type="component" value="Unassembled WGS sequence"/>
</dbReference>
<dbReference type="InterPro" id="IPR036864">
    <property type="entry name" value="Zn2-C6_fun-type_DNA-bd_sf"/>
</dbReference>
<dbReference type="PROSITE" id="PS00463">
    <property type="entry name" value="ZN2_CY6_FUNGAL_1"/>
    <property type="match status" value="1"/>
</dbReference>
<dbReference type="GO" id="GO:0008270">
    <property type="term" value="F:zinc ion binding"/>
    <property type="evidence" value="ECO:0007669"/>
    <property type="project" value="InterPro"/>
</dbReference>
<dbReference type="AlphaFoldDB" id="A0A1Y2AW00"/>
<evidence type="ECO:0000256" key="2">
    <source>
        <dbReference type="ARBA" id="ARBA00023242"/>
    </source>
</evidence>
<dbReference type="PANTHER" id="PTHR47783:SF1">
    <property type="entry name" value="ZN(II)2CYS6 TRANSCRIPTION FACTOR (EUROFUNG)"/>
    <property type="match status" value="1"/>
</dbReference>
<keyword evidence="1" id="KW-0479">Metal-binding</keyword>